<evidence type="ECO:0000313" key="3">
    <source>
        <dbReference type="EMBL" id="GIE93652.1"/>
    </source>
</evidence>
<dbReference type="AlphaFoldDB" id="A0A919MZD3"/>
<feature type="region of interest" description="Disordered" evidence="1">
    <location>
        <begin position="1"/>
        <end position="29"/>
    </location>
</feature>
<gene>
    <name evidence="3" type="ORF">Ari01nite_11170</name>
</gene>
<reference evidence="3" key="1">
    <citation type="submission" date="2021-01" db="EMBL/GenBank/DDBJ databases">
        <title>Whole genome shotgun sequence of Actinoplanes rishiriensis NBRC 108556.</title>
        <authorList>
            <person name="Komaki H."/>
            <person name="Tamura T."/>
        </authorList>
    </citation>
    <scope>NUCLEOTIDE SEQUENCE</scope>
    <source>
        <strain evidence="3">NBRC 108556</strain>
    </source>
</reference>
<dbReference type="EMBL" id="BOMV01000007">
    <property type="protein sequence ID" value="GIE93652.1"/>
    <property type="molecule type" value="Genomic_DNA"/>
</dbReference>
<sequence>MTAEIVEVPPRPRRPLPPTAEPAGTPDSGRHWRRLALRGVLVPLIVLFPLLTLTPSADHRFNIYANGGLYASRPWHLLRVAVESVPMFLDRGNFRPLGRVVEWSLDVVAFALTGLVGLPANIGLRLVSFGAAVLLTLAAVLFAAAVTTRGRLFGAAPSVPVALVPFAVGAGLVAAGRTSTTVLFGGLYLTTSALVLAVGAWACRSRRPGLLVVLAGAALAAFNELAYLAVPLATAAVLLRGRVVLGNDWRTTLRGSGVRFAGLLWLGFLPVFVPVRLLIMQRCAGGGCYTGSDLALGGAPAALPNRLLSWLPPLMWRRAGGDPLPHLAALLPVLAFMLLAVLAWRALRQLPQLPALDRGQALGLAGAAAVLLLLAGTLAALNADVQAIAGQGRWGQGWRDSGLTTAAGSLLVLACWRRFVPVLLVLLMAGGVLAAAANKDYRDTSGRGQYPYLHDRIAQEIAGFDRTPAGDARRCALRAAVITIAATEREVERFDVSVTRATRHLAGRPFCTRAGR</sequence>
<name>A0A919MZD3_9ACTN</name>
<feature type="transmembrane region" description="Helical" evidence="2">
    <location>
        <begin position="210"/>
        <end position="238"/>
    </location>
</feature>
<protein>
    <submittedName>
        <fullName evidence="3">Uncharacterized protein</fullName>
    </submittedName>
</protein>
<evidence type="ECO:0000256" key="1">
    <source>
        <dbReference type="SAM" id="MobiDB-lite"/>
    </source>
</evidence>
<feature type="transmembrane region" description="Helical" evidence="2">
    <location>
        <begin position="158"/>
        <end position="176"/>
    </location>
</feature>
<feature type="transmembrane region" description="Helical" evidence="2">
    <location>
        <begin position="359"/>
        <end position="381"/>
    </location>
</feature>
<evidence type="ECO:0000256" key="2">
    <source>
        <dbReference type="SAM" id="Phobius"/>
    </source>
</evidence>
<feature type="transmembrane region" description="Helical" evidence="2">
    <location>
        <begin position="35"/>
        <end position="53"/>
    </location>
</feature>
<feature type="transmembrane region" description="Helical" evidence="2">
    <location>
        <begin position="324"/>
        <end position="347"/>
    </location>
</feature>
<keyword evidence="2" id="KW-0812">Transmembrane</keyword>
<dbReference type="Proteomes" id="UP000636960">
    <property type="component" value="Unassembled WGS sequence"/>
</dbReference>
<feature type="transmembrane region" description="Helical" evidence="2">
    <location>
        <begin position="258"/>
        <end position="279"/>
    </location>
</feature>
<keyword evidence="2" id="KW-1133">Transmembrane helix</keyword>
<proteinExistence type="predicted"/>
<feature type="transmembrane region" description="Helical" evidence="2">
    <location>
        <begin position="419"/>
        <end position="437"/>
    </location>
</feature>
<keyword evidence="2" id="KW-0472">Membrane</keyword>
<accession>A0A919MZD3</accession>
<keyword evidence="4" id="KW-1185">Reference proteome</keyword>
<feature type="transmembrane region" description="Helical" evidence="2">
    <location>
        <begin position="182"/>
        <end position="203"/>
    </location>
</feature>
<dbReference type="RefSeq" id="WP_203779958.1">
    <property type="nucleotide sequence ID" value="NZ_BOMV01000007.1"/>
</dbReference>
<comment type="caution">
    <text evidence="3">The sequence shown here is derived from an EMBL/GenBank/DDBJ whole genome shotgun (WGS) entry which is preliminary data.</text>
</comment>
<organism evidence="3 4">
    <name type="scientific">Paractinoplanes rishiriensis</name>
    <dbReference type="NCBI Taxonomy" id="1050105"/>
    <lineage>
        <taxon>Bacteria</taxon>
        <taxon>Bacillati</taxon>
        <taxon>Actinomycetota</taxon>
        <taxon>Actinomycetes</taxon>
        <taxon>Micromonosporales</taxon>
        <taxon>Micromonosporaceae</taxon>
        <taxon>Paractinoplanes</taxon>
    </lineage>
</organism>
<feature type="transmembrane region" description="Helical" evidence="2">
    <location>
        <begin position="126"/>
        <end position="146"/>
    </location>
</feature>
<evidence type="ECO:0000313" key="4">
    <source>
        <dbReference type="Proteomes" id="UP000636960"/>
    </source>
</evidence>